<evidence type="ECO:0000256" key="2">
    <source>
        <dbReference type="ARBA" id="ARBA00022630"/>
    </source>
</evidence>
<dbReference type="PANTHER" id="PTHR10961:SF22">
    <property type="entry name" value="OS01G0316100 PROTEIN"/>
    <property type="match status" value="1"/>
</dbReference>
<evidence type="ECO:0000256" key="3">
    <source>
        <dbReference type="ARBA" id="ARBA00022827"/>
    </source>
</evidence>
<proteinExistence type="predicted"/>
<dbReference type="OrthoDB" id="424974at2759"/>
<protein>
    <recommendedName>
        <fullName evidence="7">FAD dependent oxidoreductase domain-containing protein</fullName>
    </recommendedName>
</protein>
<dbReference type="EMBL" id="LWDX02028318">
    <property type="protein sequence ID" value="OEL29164.1"/>
    <property type="molecule type" value="Genomic_DNA"/>
</dbReference>
<keyword evidence="6" id="KW-1185">Reference proteome</keyword>
<reference evidence="5 6" key="1">
    <citation type="submission" date="2016-09" db="EMBL/GenBank/DDBJ databases">
        <title>The draft genome of Dichanthelium oligosanthes: A C3 panicoid grass species.</title>
        <authorList>
            <person name="Studer A.J."/>
            <person name="Schnable J.C."/>
            <person name="Brutnell T.P."/>
        </authorList>
    </citation>
    <scope>NUCLEOTIDE SEQUENCE [LARGE SCALE GENOMIC DNA]</scope>
    <source>
        <strain evidence="6">cv. Kellogg 1175</strain>
        <tissue evidence="5">Leaf</tissue>
    </source>
</reference>
<dbReference type="GO" id="GO:0050660">
    <property type="term" value="F:flavin adenine dinucleotide binding"/>
    <property type="evidence" value="ECO:0007669"/>
    <property type="project" value="InterPro"/>
</dbReference>
<dbReference type="InterPro" id="IPR036188">
    <property type="entry name" value="FAD/NAD-bd_sf"/>
</dbReference>
<sequence length="94" mass="9827">MFQALAVKKGAVVRDNAEVVSIEKRPDLVIDSLVGEFGQDVVVGPGSQSGHGFKMGPAVGRILAGMAIDGKANMAAEAGVELGYFRIRRGTNVQ</sequence>
<evidence type="ECO:0008006" key="7">
    <source>
        <dbReference type="Google" id="ProtNLM"/>
    </source>
</evidence>
<name>A0A1E5VVR6_9POAL</name>
<organism evidence="5 6">
    <name type="scientific">Dichanthelium oligosanthes</name>
    <dbReference type="NCBI Taxonomy" id="888268"/>
    <lineage>
        <taxon>Eukaryota</taxon>
        <taxon>Viridiplantae</taxon>
        <taxon>Streptophyta</taxon>
        <taxon>Embryophyta</taxon>
        <taxon>Tracheophyta</taxon>
        <taxon>Spermatophyta</taxon>
        <taxon>Magnoliopsida</taxon>
        <taxon>Liliopsida</taxon>
        <taxon>Poales</taxon>
        <taxon>Poaceae</taxon>
        <taxon>PACMAD clade</taxon>
        <taxon>Panicoideae</taxon>
        <taxon>Panicodae</taxon>
        <taxon>Paniceae</taxon>
        <taxon>Dichantheliinae</taxon>
        <taxon>Dichanthelium</taxon>
    </lineage>
</organism>
<evidence type="ECO:0000313" key="6">
    <source>
        <dbReference type="Proteomes" id="UP000095767"/>
    </source>
</evidence>
<dbReference type="AlphaFoldDB" id="A0A1E5VVR6"/>
<dbReference type="PANTHER" id="PTHR10961">
    <property type="entry name" value="PEROXISOMAL SARCOSINE OXIDASE"/>
    <property type="match status" value="1"/>
</dbReference>
<comment type="caution">
    <text evidence="5">The sequence shown here is derived from an EMBL/GenBank/DDBJ whole genome shotgun (WGS) entry which is preliminary data.</text>
</comment>
<keyword evidence="2" id="KW-0285">Flavoprotein</keyword>
<evidence type="ECO:0000313" key="5">
    <source>
        <dbReference type="EMBL" id="OEL29164.1"/>
    </source>
</evidence>
<dbReference type="InterPro" id="IPR045170">
    <property type="entry name" value="MTOX"/>
</dbReference>
<dbReference type="STRING" id="888268.A0A1E5VVR6"/>
<gene>
    <name evidence="5" type="ORF">BAE44_0009817</name>
</gene>
<evidence type="ECO:0000256" key="1">
    <source>
        <dbReference type="ARBA" id="ARBA00001974"/>
    </source>
</evidence>
<dbReference type="Gene3D" id="3.50.50.60">
    <property type="entry name" value="FAD/NAD(P)-binding domain"/>
    <property type="match status" value="1"/>
</dbReference>
<dbReference type="Proteomes" id="UP000095767">
    <property type="component" value="Unassembled WGS sequence"/>
</dbReference>
<keyword evidence="3" id="KW-0274">FAD</keyword>
<keyword evidence="4" id="KW-0560">Oxidoreductase</keyword>
<comment type="cofactor">
    <cofactor evidence="1">
        <name>FAD</name>
        <dbReference type="ChEBI" id="CHEBI:57692"/>
    </cofactor>
</comment>
<dbReference type="GO" id="GO:0008115">
    <property type="term" value="F:sarcosine oxidase activity"/>
    <property type="evidence" value="ECO:0007669"/>
    <property type="project" value="TreeGrafter"/>
</dbReference>
<evidence type="ECO:0000256" key="4">
    <source>
        <dbReference type="ARBA" id="ARBA00023002"/>
    </source>
</evidence>
<accession>A0A1E5VVR6</accession>